<keyword evidence="1" id="KW-0732">Signal</keyword>
<evidence type="ECO:0000313" key="2">
    <source>
        <dbReference type="EMBL" id="CAD6502020.1"/>
    </source>
</evidence>
<dbReference type="Proteomes" id="UP000683417">
    <property type="component" value="Unassembled WGS sequence"/>
</dbReference>
<dbReference type="EMBL" id="CAJHIT010000005">
    <property type="protein sequence ID" value="CAD6502020.1"/>
    <property type="molecule type" value="Genomic_DNA"/>
</dbReference>
<sequence length="101" mass="11387">MSCVFAILFSPALRMAVMSSEGHSIYYRTHYTPEGNFFPEPPPHLGIHMSPSKMSIYGTHVVAYCSVVNSLEEILNIIGHGLTEVKHSPENIVKKIWRSRD</sequence>
<evidence type="ECO:0000256" key="1">
    <source>
        <dbReference type="SAM" id="SignalP"/>
    </source>
</evidence>
<accession>A0A9W4D641</accession>
<gene>
    <name evidence="2" type="ORF">BGTH12_LOCUS3378</name>
</gene>
<dbReference type="AlphaFoldDB" id="A0A9W4D641"/>
<comment type="caution">
    <text evidence="2">The sequence shown here is derived from an EMBL/GenBank/DDBJ whole genome shotgun (WGS) entry which is preliminary data.</text>
</comment>
<proteinExistence type="predicted"/>
<evidence type="ECO:0000313" key="3">
    <source>
        <dbReference type="Proteomes" id="UP000683417"/>
    </source>
</evidence>
<protein>
    <submittedName>
        <fullName evidence="2">BgTH12-02263</fullName>
    </submittedName>
</protein>
<name>A0A9W4D641_BLUGR</name>
<reference evidence="2" key="1">
    <citation type="submission" date="2020-10" db="EMBL/GenBank/DDBJ databases">
        <authorList>
            <person name="Muller C M."/>
        </authorList>
    </citation>
    <scope>NUCLEOTIDE SEQUENCE</scope>
    <source>
        <strain evidence="2">THUN-12</strain>
    </source>
</reference>
<feature type="chain" id="PRO_5040983699" evidence="1">
    <location>
        <begin position="23"/>
        <end position="101"/>
    </location>
</feature>
<organism evidence="2 3">
    <name type="scientific">Blumeria graminis f. sp. triticale</name>
    <dbReference type="NCBI Taxonomy" id="1689686"/>
    <lineage>
        <taxon>Eukaryota</taxon>
        <taxon>Fungi</taxon>
        <taxon>Dikarya</taxon>
        <taxon>Ascomycota</taxon>
        <taxon>Pezizomycotina</taxon>
        <taxon>Leotiomycetes</taxon>
        <taxon>Erysiphales</taxon>
        <taxon>Erysiphaceae</taxon>
        <taxon>Blumeria</taxon>
    </lineage>
</organism>
<feature type="signal peptide" evidence="1">
    <location>
        <begin position="1"/>
        <end position="22"/>
    </location>
</feature>